<accession>A0A1H1SH40</accession>
<name>A0A1H1SH40_MUCMA</name>
<dbReference type="AlphaFoldDB" id="A0A1H1SH40"/>
<proteinExistence type="predicted"/>
<dbReference type="OrthoDB" id="797180at2"/>
<gene>
    <name evidence="1" type="ORF">SAMN05216490_1214</name>
</gene>
<keyword evidence="2" id="KW-1185">Reference proteome</keyword>
<evidence type="ECO:0000313" key="1">
    <source>
        <dbReference type="EMBL" id="SDS47173.1"/>
    </source>
</evidence>
<evidence type="ECO:0000313" key="2">
    <source>
        <dbReference type="Proteomes" id="UP000199679"/>
    </source>
</evidence>
<sequence>MALIPFPINTFKHFQTCLPDILEEEISRASIRLRLHNNPQTDEERRLYQEELDRLSALKYISQLRKGKLSPHDFRLKVELTAL</sequence>
<dbReference type="Proteomes" id="UP000199679">
    <property type="component" value="Chromosome I"/>
</dbReference>
<reference evidence="1 2" key="1">
    <citation type="submission" date="2016-10" db="EMBL/GenBank/DDBJ databases">
        <authorList>
            <person name="de Groot N.N."/>
        </authorList>
    </citation>
    <scope>NUCLEOTIDE SEQUENCE [LARGE SCALE GENOMIC DNA]</scope>
    <source>
        <strain evidence="1 2">MP1X4</strain>
    </source>
</reference>
<protein>
    <submittedName>
        <fullName evidence="1">Uncharacterized protein</fullName>
    </submittedName>
</protein>
<dbReference type="EMBL" id="LT629740">
    <property type="protein sequence ID" value="SDS47173.1"/>
    <property type="molecule type" value="Genomic_DNA"/>
</dbReference>
<dbReference type="RefSeq" id="WP_091370317.1">
    <property type="nucleotide sequence ID" value="NZ_LT629740.1"/>
</dbReference>
<organism evidence="1 2">
    <name type="scientific">Mucilaginibacter mallensis</name>
    <dbReference type="NCBI Taxonomy" id="652787"/>
    <lineage>
        <taxon>Bacteria</taxon>
        <taxon>Pseudomonadati</taxon>
        <taxon>Bacteroidota</taxon>
        <taxon>Sphingobacteriia</taxon>
        <taxon>Sphingobacteriales</taxon>
        <taxon>Sphingobacteriaceae</taxon>
        <taxon>Mucilaginibacter</taxon>
    </lineage>
</organism>